<organism evidence="1">
    <name type="scientific">Cladocopium goreaui</name>
    <dbReference type="NCBI Taxonomy" id="2562237"/>
    <lineage>
        <taxon>Eukaryota</taxon>
        <taxon>Sar</taxon>
        <taxon>Alveolata</taxon>
        <taxon>Dinophyceae</taxon>
        <taxon>Suessiales</taxon>
        <taxon>Symbiodiniaceae</taxon>
        <taxon>Cladocopium</taxon>
    </lineage>
</organism>
<reference evidence="1" key="1">
    <citation type="submission" date="2022-10" db="EMBL/GenBank/DDBJ databases">
        <authorList>
            <person name="Chen Y."/>
            <person name="Dougan E. K."/>
            <person name="Chan C."/>
            <person name="Rhodes N."/>
            <person name="Thang M."/>
        </authorList>
    </citation>
    <scope>NUCLEOTIDE SEQUENCE</scope>
</reference>
<comment type="caution">
    <text evidence="1">The sequence shown here is derived from an EMBL/GenBank/DDBJ whole genome shotgun (WGS) entry which is preliminary data.</text>
</comment>
<name>A0A9P1BIK4_9DINO</name>
<evidence type="ECO:0000313" key="3">
    <source>
        <dbReference type="Proteomes" id="UP001152797"/>
    </source>
</evidence>
<proteinExistence type="predicted"/>
<reference evidence="2" key="2">
    <citation type="submission" date="2024-04" db="EMBL/GenBank/DDBJ databases">
        <authorList>
            <person name="Chen Y."/>
            <person name="Shah S."/>
            <person name="Dougan E. K."/>
            <person name="Thang M."/>
            <person name="Chan C."/>
        </authorList>
    </citation>
    <scope>NUCLEOTIDE SEQUENCE [LARGE SCALE GENOMIC DNA]</scope>
</reference>
<dbReference type="EMBL" id="CAMXCT010000114">
    <property type="protein sequence ID" value="CAI3974072.1"/>
    <property type="molecule type" value="Genomic_DNA"/>
</dbReference>
<gene>
    <name evidence="1" type="ORF">C1SCF055_LOCUS2504</name>
</gene>
<sequence length="124" mass="14242">MLFNLHLSRSSSLSQALRDACALPLEDIEDMIQQWNSAAMLEEILGQYGMRFKKRQVVMALYQLGLCRQHDNKQGNLQADKVQWALAALEEVETHPCAHQYAFQLGQRAKKRYMDFSPSHSLFG</sequence>
<accession>A0A9P1BIK4</accession>
<dbReference type="EMBL" id="CAMXCT030000114">
    <property type="protein sequence ID" value="CAL4761384.1"/>
    <property type="molecule type" value="Genomic_DNA"/>
</dbReference>
<keyword evidence="3" id="KW-1185">Reference proteome</keyword>
<evidence type="ECO:0000313" key="2">
    <source>
        <dbReference type="EMBL" id="CAL1127447.1"/>
    </source>
</evidence>
<dbReference type="Proteomes" id="UP001152797">
    <property type="component" value="Unassembled WGS sequence"/>
</dbReference>
<evidence type="ECO:0000313" key="1">
    <source>
        <dbReference type="EMBL" id="CAI3974072.1"/>
    </source>
</evidence>
<protein>
    <submittedName>
        <fullName evidence="1">Uncharacterized protein</fullName>
    </submittedName>
</protein>
<dbReference type="AlphaFoldDB" id="A0A9P1BIK4"/>
<dbReference type="EMBL" id="CAMXCT020000114">
    <property type="protein sequence ID" value="CAL1127447.1"/>
    <property type="molecule type" value="Genomic_DNA"/>
</dbReference>